<dbReference type="Proteomes" id="UP001221838">
    <property type="component" value="Unassembled WGS sequence"/>
</dbReference>
<dbReference type="NCBIfam" id="NF041116">
    <property type="entry name" value="CBASS_cyclase_a"/>
    <property type="match status" value="1"/>
</dbReference>
<organism evidence="1 2">
    <name type="scientific">Stigmatella ashevillensis</name>
    <dbReference type="NCBI Taxonomy" id="2995309"/>
    <lineage>
        <taxon>Bacteria</taxon>
        <taxon>Pseudomonadati</taxon>
        <taxon>Myxococcota</taxon>
        <taxon>Myxococcia</taxon>
        <taxon>Myxococcales</taxon>
        <taxon>Cystobacterineae</taxon>
        <taxon>Archangiaceae</taxon>
        <taxon>Stigmatella</taxon>
    </lineage>
</organism>
<accession>A0ABT5D7H7</accession>
<sequence>MNQLSTRSVLHRRMSAFVDWIRMDESKVETIRKQSAEIRLRIRGQAEKDGLTIRSTPNSGSFEKKTGLRRHLQGESDVEGQDIDLPFVTSPQDEGGKRIDELLNRFERYAAISYPETSRTPTRSSIQLDFVGTKLRYDLVPMLAVPGDDGSQILLRKNGEQRRTSVQKHIDFVTRRTGESNNLPGRVKFNECVRLVKWWREFRQVNARVLKDVPSIVIDLMCAHAYDHLQVRETYAETLAQWFSYLAATVQKRHRIAFKDFCPLPAVNSAALWEVLDPVNLDNNIVSPWNQFQVEELGEWLEKSCDILYRAIAADLRGDEVASMTSLVEFFGNPFKHHCEAVK</sequence>
<reference evidence="1 2" key="1">
    <citation type="submission" date="2022-11" db="EMBL/GenBank/DDBJ databases">
        <title>Minimal conservation of predation-associated metabolite biosynthetic gene clusters underscores biosynthetic potential of Myxococcota including descriptions for ten novel species: Archangium lansinium sp. nov., Myxococcus landrumus sp. nov., Nannocystis bai.</title>
        <authorList>
            <person name="Ahearne A."/>
            <person name="Stevens C."/>
            <person name="Dowd S."/>
        </authorList>
    </citation>
    <scope>NUCLEOTIDE SEQUENCE [LARGE SCALE GENOMIC DNA]</scope>
    <source>
        <strain evidence="1 2">NCWAL01</strain>
    </source>
</reference>
<dbReference type="InterPro" id="IPR053445">
    <property type="entry name" value="CBASS_cN_synthase"/>
</dbReference>
<dbReference type="Pfam" id="PF18144">
    <property type="entry name" value="SMODS"/>
    <property type="match status" value="1"/>
</dbReference>
<evidence type="ECO:0000313" key="2">
    <source>
        <dbReference type="Proteomes" id="UP001221838"/>
    </source>
</evidence>
<protein>
    <submittedName>
        <fullName evidence="1">CBASS oligonucleotide cyclase</fullName>
    </submittedName>
</protein>
<comment type="caution">
    <text evidence="1">The sequence shown here is derived from an EMBL/GenBank/DDBJ whole genome shotgun (WGS) entry which is preliminary data.</text>
</comment>
<gene>
    <name evidence="1" type="ORF">POL68_14190</name>
</gene>
<name>A0ABT5D7H7_9BACT</name>
<evidence type="ECO:0000313" key="1">
    <source>
        <dbReference type="EMBL" id="MDC0709617.1"/>
    </source>
</evidence>
<proteinExistence type="predicted"/>
<dbReference type="EMBL" id="JAQNDM010000002">
    <property type="protein sequence ID" value="MDC0709617.1"/>
    <property type="molecule type" value="Genomic_DNA"/>
</dbReference>
<dbReference type="RefSeq" id="WP_272138319.1">
    <property type="nucleotide sequence ID" value="NZ_JAQNDM010000002.1"/>
</dbReference>
<keyword evidence="2" id="KW-1185">Reference proteome</keyword>